<comment type="subcellular location">
    <subcellularLocation>
        <location evidence="1">Membrane</location>
        <topology evidence="1">Single-pass membrane protein</topology>
    </subcellularLocation>
</comment>
<evidence type="ECO:0000313" key="5">
    <source>
        <dbReference type="EMBL" id="KAJ4806163.1"/>
    </source>
</evidence>
<dbReference type="Pfam" id="PF13947">
    <property type="entry name" value="GUB_WAK_bind"/>
    <property type="match status" value="1"/>
</dbReference>
<keyword evidence="5" id="KW-0418">Kinase</keyword>
<dbReference type="PANTHER" id="PTHR33491">
    <property type="entry name" value="OSJNBA0016N04.9 PROTEIN"/>
    <property type="match status" value="1"/>
</dbReference>
<feature type="domain" description="Wall-associated receptor kinase galacturonan-binding" evidence="4">
    <location>
        <begin position="34"/>
        <end position="90"/>
    </location>
</feature>
<evidence type="ECO:0000256" key="3">
    <source>
        <dbReference type="SAM" id="SignalP"/>
    </source>
</evidence>
<feature type="chain" id="PRO_5043608557" evidence="3">
    <location>
        <begin position="26"/>
        <end position="192"/>
    </location>
</feature>
<dbReference type="GO" id="GO:0016020">
    <property type="term" value="C:membrane"/>
    <property type="evidence" value="ECO:0007669"/>
    <property type="project" value="UniProtKB-SubCell"/>
</dbReference>
<dbReference type="InterPro" id="IPR025287">
    <property type="entry name" value="WAK_GUB"/>
</dbReference>
<dbReference type="EMBL" id="JAMFTS010000001">
    <property type="protein sequence ID" value="KAJ4806163.1"/>
    <property type="molecule type" value="Genomic_DNA"/>
</dbReference>
<comment type="caution">
    <text evidence="5">The sequence shown here is derived from an EMBL/GenBank/DDBJ whole genome shotgun (WGS) entry which is preliminary data.</text>
</comment>
<keyword evidence="6" id="KW-1185">Reference proteome</keyword>
<feature type="signal peptide" evidence="3">
    <location>
        <begin position="1"/>
        <end position="25"/>
    </location>
</feature>
<keyword evidence="5" id="KW-0808">Transferase</keyword>
<dbReference type="AlphaFoldDB" id="A0AAV8GTH5"/>
<keyword evidence="2 3" id="KW-0732">Signal</keyword>
<dbReference type="GO" id="GO:0030247">
    <property type="term" value="F:polysaccharide binding"/>
    <property type="evidence" value="ECO:0007669"/>
    <property type="project" value="InterPro"/>
</dbReference>
<dbReference type="GO" id="GO:0016301">
    <property type="term" value="F:kinase activity"/>
    <property type="evidence" value="ECO:0007669"/>
    <property type="project" value="UniProtKB-KW"/>
</dbReference>
<evidence type="ECO:0000256" key="1">
    <source>
        <dbReference type="ARBA" id="ARBA00004167"/>
    </source>
</evidence>
<accession>A0AAV8GTH5</accession>
<name>A0AAV8GTH5_9POAL</name>
<organism evidence="5 6">
    <name type="scientific">Rhynchospora pubera</name>
    <dbReference type="NCBI Taxonomy" id="906938"/>
    <lineage>
        <taxon>Eukaryota</taxon>
        <taxon>Viridiplantae</taxon>
        <taxon>Streptophyta</taxon>
        <taxon>Embryophyta</taxon>
        <taxon>Tracheophyta</taxon>
        <taxon>Spermatophyta</taxon>
        <taxon>Magnoliopsida</taxon>
        <taxon>Liliopsida</taxon>
        <taxon>Poales</taxon>
        <taxon>Cyperaceae</taxon>
        <taxon>Cyperoideae</taxon>
        <taxon>Rhynchosporeae</taxon>
        <taxon>Rhynchospora</taxon>
    </lineage>
</organism>
<evidence type="ECO:0000256" key="2">
    <source>
        <dbReference type="ARBA" id="ARBA00022729"/>
    </source>
</evidence>
<sequence>MAPPYLLLLFPLLILLQSLLATSQATPPTSLPGCKKKCGNITVPYPFGFEPGCFREDFGLVCNESYNPPRLFLIDEIYGYEITDISLTGELHISVTAKRNCYNSSGGFISGNGVTGIHLSGSPYYLSLSNSFFAVGCPNQGLFLDNSDYFVTGCISACRPHQYSLSDTNNGSCTGVGCCQSSIPSGLNDYIQ</sequence>
<proteinExistence type="predicted"/>
<reference evidence="5" key="1">
    <citation type="submission" date="2022-08" db="EMBL/GenBank/DDBJ databases">
        <authorList>
            <person name="Marques A."/>
        </authorList>
    </citation>
    <scope>NUCLEOTIDE SEQUENCE</scope>
    <source>
        <strain evidence="5">RhyPub2mFocal</strain>
        <tissue evidence="5">Leaves</tissue>
    </source>
</reference>
<protein>
    <submittedName>
        <fullName evidence="5">Wall-associated kinase family protein</fullName>
    </submittedName>
</protein>
<gene>
    <name evidence="5" type="ORF">LUZ62_018729</name>
</gene>
<dbReference type="Proteomes" id="UP001140206">
    <property type="component" value="Chromosome 1"/>
</dbReference>
<evidence type="ECO:0000259" key="4">
    <source>
        <dbReference type="Pfam" id="PF13947"/>
    </source>
</evidence>
<evidence type="ECO:0000313" key="6">
    <source>
        <dbReference type="Proteomes" id="UP001140206"/>
    </source>
</evidence>